<dbReference type="PATRIC" id="fig|286156.4.peg.4431"/>
<name>A0A1C0TYL6_9GAMM</name>
<dbReference type="RefSeq" id="WP_065824440.1">
    <property type="nucleotide sequence ID" value="NZ_CAWMQZ010000187.1"/>
</dbReference>
<dbReference type="Pfam" id="PF03767">
    <property type="entry name" value="Acid_phosphat_B"/>
    <property type="match status" value="1"/>
</dbReference>
<evidence type="ECO:0000313" key="5">
    <source>
        <dbReference type="Proteomes" id="UP000093476"/>
    </source>
</evidence>
<dbReference type="SFLD" id="SFLDG01125">
    <property type="entry name" value="C1.1:_Acid_Phosphatase_Like"/>
    <property type="match status" value="1"/>
</dbReference>
<comment type="caution">
    <text evidence="4">The sequence shown here is derived from an EMBL/GenBank/DDBJ whole genome shotgun (WGS) entry which is preliminary data.</text>
</comment>
<keyword evidence="5" id="KW-1185">Reference proteome</keyword>
<evidence type="ECO:0000256" key="3">
    <source>
        <dbReference type="SAM" id="SignalP"/>
    </source>
</evidence>
<protein>
    <submittedName>
        <fullName evidence="4">Lipoprotein E</fullName>
    </submittedName>
</protein>
<reference evidence="4 5" key="1">
    <citation type="submission" date="2015-12" db="EMBL/GenBank/DDBJ databases">
        <title>Genome comparisons provide insights into the role of secondary metabolites in the pathogenic phase of the Photorhabdus life cycle.</title>
        <authorList>
            <person name="Tobias N.J."/>
            <person name="Mishra B."/>
            <person name="Gupta D.K."/>
            <person name="Thines M."/>
            <person name="Stinear T.P."/>
            <person name="Bode H.B."/>
        </authorList>
    </citation>
    <scope>NUCLEOTIDE SEQUENCE [LARGE SCALE GENOMIC DNA]</scope>
    <source>
        <strain evidence="4 5">PB68.1</strain>
    </source>
</reference>
<dbReference type="SFLD" id="SFLDS00003">
    <property type="entry name" value="Haloacid_Dehalogenase"/>
    <property type="match status" value="1"/>
</dbReference>
<sequence length="269" mass="30833" precursor="true">MKTKKTFLATLFIATLLAGCGYNQPNSEIILTKQNTSAVLWVQNSSEYLALVAQAFNMAKDAFDRADNIPGKKKAVVVDLDETILNSTSYNAQQIKNGELSNRRNWEEWVSKEKSSPIPGAVDFVNYIINNGGEIFYVSNRKSEDYQHTMNNLIKHGFPHVSEKTLLLRNKTTNKQHRFNTITASGYNIVVFMGDNLNDFGDIFYRKKDNKRKELVMMNAPNFGYKFIMMPNPIYGSWEYVLTDNYPGLNLNEKIEARNKLIHDKSYTQ</sequence>
<evidence type="ECO:0000313" key="4">
    <source>
        <dbReference type="EMBL" id="OCQ50751.1"/>
    </source>
</evidence>
<evidence type="ECO:0000256" key="1">
    <source>
        <dbReference type="ARBA" id="ARBA00022723"/>
    </source>
</evidence>
<dbReference type="PROSITE" id="PS51257">
    <property type="entry name" value="PROKAR_LIPOPROTEIN"/>
    <property type="match status" value="1"/>
</dbReference>
<keyword evidence="2 3" id="KW-0732">Signal</keyword>
<dbReference type="Gene3D" id="3.40.50.1000">
    <property type="entry name" value="HAD superfamily/HAD-like"/>
    <property type="match status" value="1"/>
</dbReference>
<dbReference type="STRING" id="286156.Ppb6_03847"/>
<dbReference type="InterPro" id="IPR006423">
    <property type="entry name" value="Lipo_e_P4"/>
</dbReference>
<dbReference type="PIRSF" id="PIRSF019271">
    <property type="entry name" value="Acid_Ptase_C"/>
    <property type="match status" value="1"/>
</dbReference>
<evidence type="ECO:0000256" key="2">
    <source>
        <dbReference type="ARBA" id="ARBA00022729"/>
    </source>
</evidence>
<feature type="chain" id="PRO_5008646596" evidence="3">
    <location>
        <begin position="21"/>
        <end position="269"/>
    </location>
</feature>
<dbReference type="PANTHER" id="PTHR31284">
    <property type="entry name" value="ACID PHOSPHATASE-LIKE PROTEIN"/>
    <property type="match status" value="1"/>
</dbReference>
<dbReference type="PANTHER" id="PTHR31284:SF10">
    <property type="entry name" value="ACID PHOSPHATASE-LIKE PROTEIN"/>
    <property type="match status" value="1"/>
</dbReference>
<dbReference type="InterPro" id="IPR036412">
    <property type="entry name" value="HAD-like_sf"/>
</dbReference>
<dbReference type="Proteomes" id="UP000093476">
    <property type="component" value="Unassembled WGS sequence"/>
</dbReference>
<feature type="signal peptide" evidence="3">
    <location>
        <begin position="1"/>
        <end position="20"/>
    </location>
</feature>
<dbReference type="InterPro" id="IPR005519">
    <property type="entry name" value="Acid_phosphat_B-like"/>
</dbReference>
<accession>A0A1C0TYL6</accession>
<organism evidence="4 5">
    <name type="scientific">Photorhabdus australis subsp. thailandensis</name>
    <dbReference type="NCBI Taxonomy" id="2805096"/>
    <lineage>
        <taxon>Bacteria</taxon>
        <taxon>Pseudomonadati</taxon>
        <taxon>Pseudomonadota</taxon>
        <taxon>Gammaproteobacteria</taxon>
        <taxon>Enterobacterales</taxon>
        <taxon>Morganellaceae</taxon>
        <taxon>Photorhabdus</taxon>
    </lineage>
</organism>
<dbReference type="GO" id="GO:0046872">
    <property type="term" value="F:metal ion binding"/>
    <property type="evidence" value="ECO:0007669"/>
    <property type="project" value="UniProtKB-KW"/>
</dbReference>
<proteinExistence type="predicted"/>
<dbReference type="AlphaFoldDB" id="A0A1C0TYL6"/>
<dbReference type="EMBL" id="LOMY01000187">
    <property type="protein sequence ID" value="OCQ50751.1"/>
    <property type="molecule type" value="Genomic_DNA"/>
</dbReference>
<dbReference type="GO" id="GO:0009279">
    <property type="term" value="C:cell outer membrane"/>
    <property type="evidence" value="ECO:0007669"/>
    <property type="project" value="InterPro"/>
</dbReference>
<dbReference type="SUPFAM" id="SSF56784">
    <property type="entry name" value="HAD-like"/>
    <property type="match status" value="1"/>
</dbReference>
<keyword evidence="1" id="KW-0479">Metal-binding</keyword>
<dbReference type="InterPro" id="IPR023214">
    <property type="entry name" value="HAD_sf"/>
</dbReference>
<dbReference type="NCBIfam" id="TIGR01533">
    <property type="entry name" value="lipo_e_P4"/>
    <property type="match status" value="1"/>
</dbReference>
<gene>
    <name evidence="4" type="primary">hel</name>
    <name evidence="4" type="ORF">Ppb6_03847</name>
</gene>
<keyword evidence="4" id="KW-0449">Lipoprotein</keyword>